<dbReference type="InterPro" id="IPR008915">
    <property type="entry name" value="Peptidase_M50"/>
</dbReference>
<evidence type="ECO:0000259" key="13">
    <source>
        <dbReference type="Pfam" id="PF17820"/>
    </source>
</evidence>
<keyword evidence="4 14" id="KW-0645">Protease</keyword>
<gene>
    <name evidence="14" type="ORF">AVDCRST_MAG10-470</name>
</gene>
<dbReference type="InterPro" id="IPR041489">
    <property type="entry name" value="PDZ_6"/>
</dbReference>
<feature type="transmembrane region" description="Helical" evidence="11">
    <location>
        <begin position="141"/>
        <end position="165"/>
    </location>
</feature>
<dbReference type="GO" id="GO:0016020">
    <property type="term" value="C:membrane"/>
    <property type="evidence" value="ECO:0007669"/>
    <property type="project" value="UniProtKB-SubCell"/>
</dbReference>
<name>A0A6J4H8J1_9ACTN</name>
<evidence type="ECO:0000256" key="3">
    <source>
        <dbReference type="ARBA" id="ARBA00007931"/>
    </source>
</evidence>
<evidence type="ECO:0000256" key="1">
    <source>
        <dbReference type="ARBA" id="ARBA00001947"/>
    </source>
</evidence>
<feature type="transmembrane region" description="Helical" evidence="11">
    <location>
        <begin position="345"/>
        <end position="374"/>
    </location>
</feature>
<dbReference type="SUPFAM" id="SSF50156">
    <property type="entry name" value="PDZ domain-like"/>
    <property type="match status" value="1"/>
</dbReference>
<keyword evidence="6" id="KW-0378">Hydrolase</keyword>
<dbReference type="Pfam" id="PF17820">
    <property type="entry name" value="PDZ_6"/>
    <property type="match status" value="1"/>
</dbReference>
<evidence type="ECO:0000256" key="11">
    <source>
        <dbReference type="SAM" id="Phobius"/>
    </source>
</evidence>
<evidence type="ECO:0000256" key="8">
    <source>
        <dbReference type="ARBA" id="ARBA00022989"/>
    </source>
</evidence>
<dbReference type="InterPro" id="IPR036034">
    <property type="entry name" value="PDZ_sf"/>
</dbReference>
<dbReference type="AlphaFoldDB" id="A0A6J4H8J1"/>
<protein>
    <submittedName>
        <fullName evidence="14">Membrane-associated zinc metalloprotease</fullName>
    </submittedName>
</protein>
<dbReference type="GO" id="GO:0004222">
    <property type="term" value="F:metalloendopeptidase activity"/>
    <property type="evidence" value="ECO:0007669"/>
    <property type="project" value="InterPro"/>
</dbReference>
<keyword evidence="5 11" id="KW-0812">Transmembrane</keyword>
<dbReference type="PANTHER" id="PTHR42837:SF2">
    <property type="entry name" value="MEMBRANE METALLOPROTEASE ARASP2, CHLOROPLASTIC-RELATED"/>
    <property type="match status" value="1"/>
</dbReference>
<accession>A0A6J4H8J1</accession>
<evidence type="ECO:0000256" key="10">
    <source>
        <dbReference type="ARBA" id="ARBA00023136"/>
    </source>
</evidence>
<evidence type="ECO:0000256" key="2">
    <source>
        <dbReference type="ARBA" id="ARBA00004141"/>
    </source>
</evidence>
<dbReference type="CDD" id="cd23081">
    <property type="entry name" value="cpPDZ_EcRseP-like"/>
    <property type="match status" value="1"/>
</dbReference>
<comment type="similarity">
    <text evidence="3">Belongs to the peptidase M50B family.</text>
</comment>
<evidence type="ECO:0000256" key="5">
    <source>
        <dbReference type="ARBA" id="ARBA00022692"/>
    </source>
</evidence>
<keyword evidence="8 11" id="KW-1133">Transmembrane helix</keyword>
<evidence type="ECO:0000256" key="9">
    <source>
        <dbReference type="ARBA" id="ARBA00023049"/>
    </source>
</evidence>
<feature type="transmembrane region" description="Helical" evidence="11">
    <location>
        <begin position="27"/>
        <end position="43"/>
    </location>
</feature>
<organism evidence="14">
    <name type="scientific">uncultured Acidimicrobiales bacterium</name>
    <dbReference type="NCBI Taxonomy" id="310071"/>
    <lineage>
        <taxon>Bacteria</taxon>
        <taxon>Bacillati</taxon>
        <taxon>Actinomycetota</taxon>
        <taxon>Acidimicrobiia</taxon>
        <taxon>Acidimicrobiales</taxon>
        <taxon>environmental samples</taxon>
    </lineage>
</organism>
<evidence type="ECO:0000256" key="6">
    <source>
        <dbReference type="ARBA" id="ARBA00022801"/>
    </source>
</evidence>
<dbReference type="Gene3D" id="2.30.42.10">
    <property type="match status" value="1"/>
</dbReference>
<sequence length="427" mass="45496">MTQTTTPTIDEKVMPDPDVQRAERRKLAMLFGIMAGGITLSVMTGTFPVVAFCIAMVAVVMIHEAAHFVAAKWSGMKATEFFFGFGPRLWSIRKGETEYGIKAIPFGGYVKIIGMSNLERDIDPADEPRTYRQASYPKRMLVAMAGVATHFTMAFLLLVLLLSAVGVPNYENPSLNVGSISRLDTGAAPAVDAGFKVGDRIVSVGGTPVTNWDEVPPIIRANPGRPVDFVVEREGARLTLTATPATLEADGETRGFIGVSPKPTVERLNPLAASGRAVSDIWALSTGSVKALGSFFSPGALSDYAGQLTNAGNKTPAAGDDQRFVSVVGVARIAGQAAESGLFNVIYLLVLLNIFIGVFNLVPLLPLDGGHVAIGTYERLRSRGGRRYQADVGKMMPVAAAVILILVLIGVTSIYLDIVKPVANPFQ</sequence>
<keyword evidence="10 11" id="KW-0472">Membrane</keyword>
<feature type="domain" description="Peptidase M50" evidence="12">
    <location>
        <begin position="51"/>
        <end position="403"/>
    </location>
</feature>
<evidence type="ECO:0000256" key="4">
    <source>
        <dbReference type="ARBA" id="ARBA00022670"/>
    </source>
</evidence>
<evidence type="ECO:0000256" key="7">
    <source>
        <dbReference type="ARBA" id="ARBA00022833"/>
    </source>
</evidence>
<evidence type="ECO:0000259" key="12">
    <source>
        <dbReference type="Pfam" id="PF02163"/>
    </source>
</evidence>
<dbReference type="CDD" id="cd06163">
    <property type="entry name" value="S2P-M50_PDZ_RseP-like"/>
    <property type="match status" value="1"/>
</dbReference>
<dbReference type="EMBL" id="CADCTB010000030">
    <property type="protein sequence ID" value="CAA9217315.1"/>
    <property type="molecule type" value="Genomic_DNA"/>
</dbReference>
<proteinExistence type="inferred from homology"/>
<dbReference type="InterPro" id="IPR004387">
    <property type="entry name" value="Pept_M50_Zn"/>
</dbReference>
<dbReference type="PANTHER" id="PTHR42837">
    <property type="entry name" value="REGULATOR OF SIGMA-E PROTEASE RSEP"/>
    <property type="match status" value="1"/>
</dbReference>
<evidence type="ECO:0000313" key="14">
    <source>
        <dbReference type="EMBL" id="CAA9217315.1"/>
    </source>
</evidence>
<keyword evidence="9 14" id="KW-0482">Metalloprotease</keyword>
<feature type="transmembrane region" description="Helical" evidence="11">
    <location>
        <begin position="395"/>
        <end position="416"/>
    </location>
</feature>
<dbReference type="Pfam" id="PF02163">
    <property type="entry name" value="Peptidase_M50"/>
    <property type="match status" value="1"/>
</dbReference>
<feature type="domain" description="PDZ" evidence="13">
    <location>
        <begin position="189"/>
        <end position="233"/>
    </location>
</feature>
<comment type="subcellular location">
    <subcellularLocation>
        <location evidence="2">Membrane</location>
        <topology evidence="2">Multi-pass membrane protein</topology>
    </subcellularLocation>
</comment>
<keyword evidence="7" id="KW-0862">Zinc</keyword>
<reference evidence="14" key="1">
    <citation type="submission" date="2020-02" db="EMBL/GenBank/DDBJ databases">
        <authorList>
            <person name="Meier V. D."/>
        </authorList>
    </citation>
    <scope>NUCLEOTIDE SEQUENCE</scope>
    <source>
        <strain evidence="14">AVDCRST_MAG10</strain>
    </source>
</reference>
<comment type="cofactor">
    <cofactor evidence="1">
        <name>Zn(2+)</name>
        <dbReference type="ChEBI" id="CHEBI:29105"/>
    </cofactor>
</comment>
<dbReference type="GO" id="GO:0006508">
    <property type="term" value="P:proteolysis"/>
    <property type="evidence" value="ECO:0007669"/>
    <property type="project" value="UniProtKB-KW"/>
</dbReference>